<proteinExistence type="predicted"/>
<feature type="compositionally biased region" description="Basic and acidic residues" evidence="1">
    <location>
        <begin position="93"/>
        <end position="106"/>
    </location>
</feature>
<feature type="region of interest" description="Disordered" evidence="1">
    <location>
        <begin position="93"/>
        <end position="114"/>
    </location>
</feature>
<dbReference type="RefSeq" id="WP_262170156.1">
    <property type="nucleotide sequence ID" value="NZ_CP104965.1"/>
</dbReference>
<keyword evidence="3" id="KW-1185">Reference proteome</keyword>
<name>A0ABY6CF61_9HYPH</name>
<sequence>MIKIIASLLGGSTLAAWAVVALLGLGAVGGAYWYARGQGYEQATVEWSQKYTERENELQKLRMAELDRQAQANDKAKANEAARIAQLRSELSEMERQLQEQSHEADIDPNADRVGLGADSVRRINRIGGAT</sequence>
<gene>
    <name evidence="2" type="ORF">N8A98_06745</name>
</gene>
<evidence type="ECO:0000256" key="1">
    <source>
        <dbReference type="SAM" id="MobiDB-lite"/>
    </source>
</evidence>
<organism evidence="2 3">
    <name type="scientific">Devosia neptuniae</name>
    <dbReference type="NCBI Taxonomy" id="191302"/>
    <lineage>
        <taxon>Bacteria</taxon>
        <taxon>Pseudomonadati</taxon>
        <taxon>Pseudomonadota</taxon>
        <taxon>Alphaproteobacteria</taxon>
        <taxon>Hyphomicrobiales</taxon>
        <taxon>Devosiaceae</taxon>
        <taxon>Devosia</taxon>
    </lineage>
</organism>
<dbReference type="Proteomes" id="UP001061862">
    <property type="component" value="Chromosome"/>
</dbReference>
<accession>A0ABY6CF61</accession>
<reference evidence="2 3" key="1">
    <citation type="submission" date="2022-09" db="EMBL/GenBank/DDBJ databases">
        <title>Interaction between co-microsymbionts with complementary sets of symbiotic genes in legume-rhizobium systems.</title>
        <authorList>
            <person name="Safronova V."/>
            <person name="Sazanova A."/>
            <person name="Afonin A."/>
            <person name="Chirak E."/>
        </authorList>
    </citation>
    <scope>NUCLEOTIDE SEQUENCE [LARGE SCALE GENOMIC DNA]</scope>
    <source>
        <strain evidence="2 3">A18/4-1</strain>
    </source>
</reference>
<dbReference type="EMBL" id="CP104965">
    <property type="protein sequence ID" value="UXN70879.1"/>
    <property type="molecule type" value="Genomic_DNA"/>
</dbReference>
<protein>
    <submittedName>
        <fullName evidence="2">Uncharacterized protein</fullName>
    </submittedName>
</protein>
<evidence type="ECO:0000313" key="2">
    <source>
        <dbReference type="EMBL" id="UXN70879.1"/>
    </source>
</evidence>
<evidence type="ECO:0000313" key="3">
    <source>
        <dbReference type="Proteomes" id="UP001061862"/>
    </source>
</evidence>